<dbReference type="InterPro" id="IPR000866">
    <property type="entry name" value="AhpC/TSA"/>
</dbReference>
<dbReference type="GO" id="GO:0015036">
    <property type="term" value="F:disulfide oxidoreductase activity"/>
    <property type="evidence" value="ECO:0007669"/>
    <property type="project" value="UniProtKB-ARBA"/>
</dbReference>
<dbReference type="RefSeq" id="WP_012636958.1">
    <property type="nucleotide sequence ID" value="NC_011901.1"/>
</dbReference>
<dbReference type="CDD" id="cd02966">
    <property type="entry name" value="TlpA_like_family"/>
    <property type="match status" value="1"/>
</dbReference>
<dbReference type="Pfam" id="PF00578">
    <property type="entry name" value="AhpC-TSA"/>
    <property type="match status" value="1"/>
</dbReference>
<evidence type="ECO:0000313" key="3">
    <source>
        <dbReference type="EMBL" id="ACL71469.1"/>
    </source>
</evidence>
<evidence type="ECO:0000259" key="2">
    <source>
        <dbReference type="PROSITE" id="PS51352"/>
    </source>
</evidence>
<accession>B8GUV8</accession>
<dbReference type="eggNOG" id="COG0526">
    <property type="taxonomic scope" value="Bacteria"/>
</dbReference>
<dbReference type="InterPro" id="IPR050553">
    <property type="entry name" value="Thioredoxin_ResA/DsbE_sf"/>
</dbReference>
<dbReference type="Gene3D" id="3.40.30.10">
    <property type="entry name" value="Glutaredoxin"/>
    <property type="match status" value="1"/>
</dbReference>
<organism evidence="3 4">
    <name type="scientific">Thioalkalivibrio sulfidiphilus (strain HL-EbGR7)</name>
    <dbReference type="NCBI Taxonomy" id="396588"/>
    <lineage>
        <taxon>Bacteria</taxon>
        <taxon>Pseudomonadati</taxon>
        <taxon>Pseudomonadota</taxon>
        <taxon>Gammaproteobacteria</taxon>
        <taxon>Chromatiales</taxon>
        <taxon>Ectothiorhodospiraceae</taxon>
        <taxon>Thioalkalivibrio</taxon>
    </lineage>
</organism>
<dbReference type="InterPro" id="IPR013766">
    <property type="entry name" value="Thioredoxin_domain"/>
</dbReference>
<reference evidence="3 4" key="1">
    <citation type="journal article" date="2011" name="Stand. Genomic Sci.">
        <title>Complete genome sequence of 'Thioalkalivibrio sulfidophilus' HL-EbGr7.</title>
        <authorList>
            <person name="Muyzer G."/>
            <person name="Sorokin D.Y."/>
            <person name="Mavromatis K."/>
            <person name="Lapidus A."/>
            <person name="Clum A."/>
            <person name="Ivanova N."/>
            <person name="Pati A."/>
            <person name="d'Haeseleer P."/>
            <person name="Woyke T."/>
            <person name="Kyrpides N.C."/>
        </authorList>
    </citation>
    <scope>NUCLEOTIDE SEQUENCE [LARGE SCALE GENOMIC DNA]</scope>
    <source>
        <strain evidence="3 4">HL-EbGR7</strain>
    </source>
</reference>
<evidence type="ECO:0000313" key="4">
    <source>
        <dbReference type="Proteomes" id="UP000002383"/>
    </source>
</evidence>
<keyword evidence="1" id="KW-0676">Redox-active center</keyword>
<dbReference type="Proteomes" id="UP000002383">
    <property type="component" value="Chromosome"/>
</dbReference>
<gene>
    <name evidence="3" type="ordered locus">Tgr7_0371</name>
</gene>
<dbReference type="PROSITE" id="PS00194">
    <property type="entry name" value="THIOREDOXIN_1"/>
    <property type="match status" value="1"/>
</dbReference>
<dbReference type="PROSITE" id="PS51352">
    <property type="entry name" value="THIOREDOXIN_2"/>
    <property type="match status" value="1"/>
</dbReference>
<dbReference type="KEGG" id="tgr:Tgr7_0371"/>
<proteinExistence type="predicted"/>
<keyword evidence="4" id="KW-1185">Reference proteome</keyword>
<dbReference type="OrthoDB" id="9788279at2"/>
<dbReference type="STRING" id="396588.Tgr7_0371"/>
<dbReference type="InterPro" id="IPR036249">
    <property type="entry name" value="Thioredoxin-like_sf"/>
</dbReference>
<sequence precursor="true">MSQPAFLGLLVAIALLAGFGGYGFYHLGQPSEPAPAQATVTPASSNGVVGMARPEFSLPDLEGTARHISEWDGDVVLVNFWATWCPPCLKEMPAFVEVQEEYGARGLTIVAVAIDEKDAVRDFVDTYGINFPVLIGETEAMTVTRDYGNRFGALPYSVLYDREGKIRFVQAGELHKDTFVRELTPLL</sequence>
<name>B8GUV8_THISH</name>
<dbReference type="SUPFAM" id="SSF52833">
    <property type="entry name" value="Thioredoxin-like"/>
    <property type="match status" value="1"/>
</dbReference>
<dbReference type="HOGENOM" id="CLU_042529_11_1_6"/>
<dbReference type="InterPro" id="IPR017937">
    <property type="entry name" value="Thioredoxin_CS"/>
</dbReference>
<dbReference type="PANTHER" id="PTHR42852:SF13">
    <property type="entry name" value="PROTEIN DIPZ"/>
    <property type="match status" value="1"/>
</dbReference>
<feature type="domain" description="Thioredoxin" evidence="2">
    <location>
        <begin position="28"/>
        <end position="187"/>
    </location>
</feature>
<dbReference type="AlphaFoldDB" id="B8GUV8"/>
<dbReference type="PANTHER" id="PTHR42852">
    <property type="entry name" value="THIOL:DISULFIDE INTERCHANGE PROTEIN DSBE"/>
    <property type="match status" value="1"/>
</dbReference>
<dbReference type="EMBL" id="CP001339">
    <property type="protein sequence ID" value="ACL71469.1"/>
    <property type="molecule type" value="Genomic_DNA"/>
</dbReference>
<dbReference type="GO" id="GO:0016209">
    <property type="term" value="F:antioxidant activity"/>
    <property type="evidence" value="ECO:0007669"/>
    <property type="project" value="InterPro"/>
</dbReference>
<protein>
    <submittedName>
        <fullName evidence="3">Thioredoxin</fullName>
    </submittedName>
</protein>
<evidence type="ECO:0000256" key="1">
    <source>
        <dbReference type="ARBA" id="ARBA00023284"/>
    </source>
</evidence>